<dbReference type="InterPro" id="IPR023087">
    <property type="entry name" value="Flg_Motor_Flig_C"/>
</dbReference>
<dbReference type="GO" id="GO:0006935">
    <property type="term" value="P:chemotaxis"/>
    <property type="evidence" value="ECO:0007669"/>
    <property type="project" value="UniProtKB-KW"/>
</dbReference>
<dbReference type="PRINTS" id="PR00954">
    <property type="entry name" value="FLGMOTORFLIG"/>
</dbReference>
<dbReference type="EMBL" id="VLLC01000010">
    <property type="protein sequence ID" value="TWI72423.1"/>
    <property type="molecule type" value="Genomic_DNA"/>
</dbReference>
<name>A0A562RU21_9BACT</name>
<dbReference type="GO" id="GO:0005886">
    <property type="term" value="C:plasma membrane"/>
    <property type="evidence" value="ECO:0007669"/>
    <property type="project" value="UniProtKB-SubCell"/>
</dbReference>
<reference evidence="13 14" key="1">
    <citation type="submission" date="2019-07" db="EMBL/GenBank/DDBJ databases">
        <title>Genome sequencing of 100 strains of the haloalkaliphilic chemolithoautotrophic sulfur-oxidizing bacterium Thioalkalivibrio.</title>
        <authorList>
            <person name="Muyzer G."/>
        </authorList>
    </citation>
    <scope>NUCLEOTIDE SEQUENCE [LARGE SCALE GENOMIC DNA]</scope>
    <source>
        <strain evidence="13 14">ASO4-4</strain>
    </source>
</reference>
<dbReference type="GO" id="GO:0009425">
    <property type="term" value="C:bacterial-type flagellum basal body"/>
    <property type="evidence" value="ECO:0007669"/>
    <property type="project" value="UniProtKB-SubCell"/>
</dbReference>
<dbReference type="Pfam" id="PF14842">
    <property type="entry name" value="FliG_N"/>
    <property type="match status" value="1"/>
</dbReference>
<organism evidence="13 14">
    <name type="scientific">Desulfobotulus alkaliphilus</name>
    <dbReference type="NCBI Taxonomy" id="622671"/>
    <lineage>
        <taxon>Bacteria</taxon>
        <taxon>Pseudomonadati</taxon>
        <taxon>Thermodesulfobacteriota</taxon>
        <taxon>Desulfobacteria</taxon>
        <taxon>Desulfobacterales</taxon>
        <taxon>Desulfobacteraceae</taxon>
        <taxon>Desulfobotulus</taxon>
    </lineage>
</organism>
<dbReference type="PIRSF" id="PIRSF003161">
    <property type="entry name" value="FliG"/>
    <property type="match status" value="1"/>
</dbReference>
<dbReference type="NCBIfam" id="TIGR00207">
    <property type="entry name" value="fliG"/>
    <property type="match status" value="1"/>
</dbReference>
<evidence type="ECO:0000256" key="7">
    <source>
        <dbReference type="ARBA" id="ARBA00022779"/>
    </source>
</evidence>
<comment type="similarity">
    <text evidence="3">Belongs to the FliG family.</text>
</comment>
<feature type="domain" description="Flagellar motor switch protein FliG middle" evidence="11">
    <location>
        <begin position="128"/>
        <end position="199"/>
    </location>
</feature>
<keyword evidence="13" id="KW-0966">Cell projection</keyword>
<dbReference type="Gene3D" id="1.10.220.30">
    <property type="match status" value="3"/>
</dbReference>
<keyword evidence="14" id="KW-1185">Reference proteome</keyword>
<dbReference type="InterPro" id="IPR028263">
    <property type="entry name" value="FliG_N"/>
</dbReference>
<keyword evidence="13" id="KW-0282">Flagellum</keyword>
<evidence type="ECO:0000256" key="5">
    <source>
        <dbReference type="ARBA" id="ARBA00022475"/>
    </source>
</evidence>
<evidence type="ECO:0000256" key="8">
    <source>
        <dbReference type="ARBA" id="ARBA00023136"/>
    </source>
</evidence>
<dbReference type="GO" id="GO:0071973">
    <property type="term" value="P:bacterial-type flagellum-dependent cell motility"/>
    <property type="evidence" value="ECO:0007669"/>
    <property type="project" value="InterPro"/>
</dbReference>
<dbReference type="Proteomes" id="UP000318307">
    <property type="component" value="Unassembled WGS sequence"/>
</dbReference>
<dbReference type="InterPro" id="IPR032779">
    <property type="entry name" value="FliG_M"/>
</dbReference>
<comment type="caution">
    <text evidence="13">The sequence shown here is derived from an EMBL/GenBank/DDBJ whole genome shotgun (WGS) entry which is preliminary data.</text>
</comment>
<evidence type="ECO:0000256" key="4">
    <source>
        <dbReference type="ARBA" id="ARBA00021870"/>
    </source>
</evidence>
<protein>
    <recommendedName>
        <fullName evidence="4">Flagellar motor switch protein FliG</fullName>
    </recommendedName>
</protein>
<evidence type="ECO:0000259" key="11">
    <source>
        <dbReference type="Pfam" id="PF14841"/>
    </source>
</evidence>
<keyword evidence="6" id="KW-0145">Chemotaxis</keyword>
<dbReference type="AlphaFoldDB" id="A0A562RU21"/>
<sequence length="344" mass="38049">MGAGQVADKKKGMEITKGARRAAIFLLLMGEEYASEMFRRMKPDEIRIAATAMGSIDKVEPEEMEEVLSMFVEAFEGEISLFVEGDDFFRKTLEKALGPEAASAIIKEIEDAQREIPFDWSRRINIDTLASYVEGEHPQTIAMILAHLPPEVASEIMMVIPNEKKGDIAYRIALLGQVPEEVVRDVDTALRRDLELVGASLGKTGGLQVLVDILNGVDKSTEEVVMELIESESADMATEIRELMFVFEDLVRVSDKDMREILKKVEGGQLTLALKATSEDMRQKILGNLSARASEMLLEDLEVMGPVKLSEVEEAQMSIVRAAKELEEQGTISLGGKGKDDILV</sequence>
<evidence type="ECO:0000256" key="1">
    <source>
        <dbReference type="ARBA" id="ARBA00004117"/>
    </source>
</evidence>
<dbReference type="Pfam" id="PF01706">
    <property type="entry name" value="FliG_C"/>
    <property type="match status" value="1"/>
</dbReference>
<dbReference type="InterPro" id="IPR011002">
    <property type="entry name" value="FliG_a-hlx"/>
</dbReference>
<keyword evidence="7" id="KW-0283">Flagellar rotation</keyword>
<evidence type="ECO:0000256" key="6">
    <source>
        <dbReference type="ARBA" id="ARBA00022500"/>
    </source>
</evidence>
<proteinExistence type="inferred from homology"/>
<feature type="domain" description="Flagellar motor switch protein FliG C-terminal" evidence="10">
    <location>
        <begin position="229"/>
        <end position="334"/>
    </location>
</feature>
<keyword evidence="13" id="KW-0969">Cilium</keyword>
<accession>A0A562RU21</accession>
<keyword evidence="5" id="KW-1003">Cell membrane</keyword>
<gene>
    <name evidence="13" type="ORF">LZ24_01565</name>
</gene>
<evidence type="ECO:0000256" key="9">
    <source>
        <dbReference type="ARBA" id="ARBA00023143"/>
    </source>
</evidence>
<dbReference type="PANTHER" id="PTHR30534:SF0">
    <property type="entry name" value="FLAGELLAR MOTOR SWITCH PROTEIN FLIG"/>
    <property type="match status" value="1"/>
</dbReference>
<evidence type="ECO:0000256" key="2">
    <source>
        <dbReference type="ARBA" id="ARBA00004413"/>
    </source>
</evidence>
<dbReference type="SUPFAM" id="SSF48029">
    <property type="entry name" value="FliG"/>
    <property type="match status" value="2"/>
</dbReference>
<dbReference type="Pfam" id="PF14841">
    <property type="entry name" value="FliG_M"/>
    <property type="match status" value="1"/>
</dbReference>
<keyword evidence="8" id="KW-0472">Membrane</keyword>
<dbReference type="InterPro" id="IPR000090">
    <property type="entry name" value="Flg_Motor_Flig"/>
</dbReference>
<evidence type="ECO:0000256" key="3">
    <source>
        <dbReference type="ARBA" id="ARBA00010299"/>
    </source>
</evidence>
<evidence type="ECO:0000313" key="14">
    <source>
        <dbReference type="Proteomes" id="UP000318307"/>
    </source>
</evidence>
<comment type="subcellular location">
    <subcellularLocation>
        <location evidence="1">Bacterial flagellum basal body</location>
    </subcellularLocation>
    <subcellularLocation>
        <location evidence="2">Cell membrane</location>
        <topology evidence="2">Peripheral membrane protein</topology>
        <orientation evidence="2">Cytoplasmic side</orientation>
    </subcellularLocation>
</comment>
<evidence type="ECO:0000259" key="10">
    <source>
        <dbReference type="Pfam" id="PF01706"/>
    </source>
</evidence>
<dbReference type="GO" id="GO:0003774">
    <property type="term" value="F:cytoskeletal motor activity"/>
    <property type="evidence" value="ECO:0007669"/>
    <property type="project" value="InterPro"/>
</dbReference>
<evidence type="ECO:0000259" key="12">
    <source>
        <dbReference type="Pfam" id="PF14842"/>
    </source>
</evidence>
<evidence type="ECO:0000313" key="13">
    <source>
        <dbReference type="EMBL" id="TWI72423.1"/>
    </source>
</evidence>
<feature type="domain" description="Flagellar motor switch protein FliG N-terminal" evidence="12">
    <location>
        <begin position="17"/>
        <end position="118"/>
    </location>
</feature>
<dbReference type="PANTHER" id="PTHR30534">
    <property type="entry name" value="FLAGELLAR MOTOR SWITCH PROTEIN FLIG"/>
    <property type="match status" value="1"/>
</dbReference>
<keyword evidence="9" id="KW-0975">Bacterial flagellum</keyword>